<evidence type="ECO:0000313" key="1">
    <source>
        <dbReference type="EMBL" id="ACB53165.1"/>
    </source>
</evidence>
<gene>
    <name evidence="1" type="ordered locus">cce_3817</name>
</gene>
<proteinExistence type="predicted"/>
<evidence type="ECO:0000313" key="2">
    <source>
        <dbReference type="Proteomes" id="UP000001203"/>
    </source>
</evidence>
<dbReference type="AlphaFoldDB" id="B1WNY6"/>
<name>B1WNY6_CROS5</name>
<keyword evidence="2" id="KW-1185">Reference proteome</keyword>
<dbReference type="KEGG" id="cyt:cce_3817"/>
<dbReference type="HOGENOM" id="CLU_3182714_0_0_3"/>
<protein>
    <submittedName>
        <fullName evidence="1">Uncharacterized protein</fullName>
    </submittedName>
</protein>
<organism evidence="1 2">
    <name type="scientific">Crocosphaera subtropica (strain ATCC 51142 / BH68)</name>
    <name type="common">Cyanothece sp. (strain ATCC 51142)</name>
    <dbReference type="NCBI Taxonomy" id="43989"/>
    <lineage>
        <taxon>Bacteria</taxon>
        <taxon>Bacillati</taxon>
        <taxon>Cyanobacteriota</taxon>
        <taxon>Cyanophyceae</taxon>
        <taxon>Oscillatoriophycideae</taxon>
        <taxon>Chroococcales</taxon>
        <taxon>Aphanothecaceae</taxon>
        <taxon>Crocosphaera</taxon>
        <taxon>Crocosphaera subtropica</taxon>
    </lineage>
</organism>
<dbReference type="Proteomes" id="UP000001203">
    <property type="component" value="Chromosome circular"/>
</dbReference>
<reference evidence="1 2" key="1">
    <citation type="journal article" date="2008" name="Proc. Natl. Acad. Sci. U.S.A.">
        <title>The genome of Cyanothece 51142, a unicellular diazotrophic cyanobacterium important in the marine nitrogen cycle.</title>
        <authorList>
            <person name="Welsh E.A."/>
            <person name="Liberton M."/>
            <person name="Stoeckel J."/>
            <person name="Loh T."/>
            <person name="Elvitigala T."/>
            <person name="Wang C."/>
            <person name="Wollam A."/>
            <person name="Fulton R.S."/>
            <person name="Clifton S.W."/>
            <person name="Jacobs J.M."/>
            <person name="Aurora R."/>
            <person name="Ghosh B.K."/>
            <person name="Sherman L.A."/>
            <person name="Smith R.D."/>
            <person name="Wilson R.K."/>
            <person name="Pakrasi H.B."/>
        </authorList>
    </citation>
    <scope>NUCLEOTIDE SEQUENCE [LARGE SCALE GENOMIC DNA]</scope>
    <source>
        <strain evidence="2">ATCC 51142 / BH68</strain>
    </source>
</reference>
<dbReference type="EMBL" id="CP000806">
    <property type="protein sequence ID" value="ACB53165.1"/>
    <property type="molecule type" value="Genomic_DNA"/>
</dbReference>
<accession>B1WNY6</accession>
<sequence>MITQRFSAVTGDRCFLTSILEDFFSRRARFIALLNNKGLRLLSPDK</sequence>